<reference evidence="1 2" key="1">
    <citation type="submission" date="2016-07" db="EMBL/GenBank/DDBJ databases">
        <title>Pervasive Adenine N6-methylation of Active Genes in Fungi.</title>
        <authorList>
            <consortium name="DOE Joint Genome Institute"/>
            <person name="Mondo S.J."/>
            <person name="Dannebaum R.O."/>
            <person name="Kuo R.C."/>
            <person name="Labutti K."/>
            <person name="Haridas S."/>
            <person name="Kuo A."/>
            <person name="Salamov A."/>
            <person name="Ahrendt S.R."/>
            <person name="Lipzen A."/>
            <person name="Sullivan W."/>
            <person name="Andreopoulos W.B."/>
            <person name="Clum A."/>
            <person name="Lindquist E."/>
            <person name="Daum C."/>
            <person name="Ramamoorthy G.K."/>
            <person name="Gryganskyi A."/>
            <person name="Culley D."/>
            <person name="Magnuson J.K."/>
            <person name="James T.Y."/>
            <person name="O'Malley M.A."/>
            <person name="Stajich J.E."/>
            <person name="Spatafora J.W."/>
            <person name="Visel A."/>
            <person name="Grigoriev I.V."/>
        </authorList>
    </citation>
    <scope>NUCLEOTIDE SEQUENCE [LARGE SCALE GENOMIC DNA]</scope>
    <source>
        <strain evidence="1 2">ATCC 12442</strain>
    </source>
</reference>
<dbReference type="GeneID" id="63800465"/>
<keyword evidence="2" id="KW-1185">Reference proteome</keyword>
<dbReference type="EMBL" id="MCFD01000008">
    <property type="protein sequence ID" value="ORX69207.1"/>
    <property type="molecule type" value="Genomic_DNA"/>
</dbReference>
<dbReference type="Proteomes" id="UP000193922">
    <property type="component" value="Unassembled WGS sequence"/>
</dbReference>
<evidence type="ECO:0000313" key="1">
    <source>
        <dbReference type="EMBL" id="ORX69207.1"/>
    </source>
</evidence>
<dbReference type="RefSeq" id="XP_040742939.1">
    <property type="nucleotide sequence ID" value="XM_040883817.1"/>
</dbReference>
<comment type="caution">
    <text evidence="1">The sequence shown here is derived from an EMBL/GenBank/DDBJ whole genome shotgun (WGS) entry which is preliminary data.</text>
</comment>
<proteinExistence type="predicted"/>
<accession>A0A1Y1W6N2</accession>
<protein>
    <submittedName>
        <fullName evidence="1">Uncharacterized protein</fullName>
    </submittedName>
</protein>
<name>A0A1Y1W6N2_9FUNG</name>
<sequence>MLISVPLRLCSRKPAAIVAAPAFGLDAVALRDIAMMTLAHWHLRISYTHRRDLTSYFQQRLPELIPRRSSKTWPCLSY</sequence>
<gene>
    <name evidence="1" type="ORF">DL89DRAFT_173226</name>
</gene>
<organism evidence="1 2">
    <name type="scientific">Linderina pennispora</name>
    <dbReference type="NCBI Taxonomy" id="61395"/>
    <lineage>
        <taxon>Eukaryota</taxon>
        <taxon>Fungi</taxon>
        <taxon>Fungi incertae sedis</taxon>
        <taxon>Zoopagomycota</taxon>
        <taxon>Kickxellomycotina</taxon>
        <taxon>Kickxellomycetes</taxon>
        <taxon>Kickxellales</taxon>
        <taxon>Kickxellaceae</taxon>
        <taxon>Linderina</taxon>
    </lineage>
</organism>
<evidence type="ECO:0000313" key="2">
    <source>
        <dbReference type="Proteomes" id="UP000193922"/>
    </source>
</evidence>
<dbReference type="AlphaFoldDB" id="A0A1Y1W6N2"/>